<dbReference type="AlphaFoldDB" id="A0A1S1L6V1"/>
<evidence type="ECO:0000313" key="4">
    <source>
        <dbReference type="Proteomes" id="UP000179616"/>
    </source>
</evidence>
<dbReference type="OrthoDB" id="4763448at2"/>
<evidence type="ECO:0000313" key="3">
    <source>
        <dbReference type="EMBL" id="TDH18128.1"/>
    </source>
</evidence>
<dbReference type="Proteomes" id="UP000179616">
    <property type="component" value="Unassembled WGS sequence"/>
</dbReference>
<sequence length="152" mass="16678">MTSRPQCYVIAAVTAAATFCASFFCVSSFWAPTAAAEPVVTLESLLLRPYSEVRAQLLSGSWAPRIEELVYIPPGDPKIVPTSAMRQTFTVVDTCFTKRITPMGIYLLLASPENVEKVGADNFRATYGQLVPKYRPGCDPDVQQIDLGRPPF</sequence>
<evidence type="ECO:0000313" key="5">
    <source>
        <dbReference type="Proteomes" id="UP000295627"/>
    </source>
</evidence>
<feature type="chain" id="PRO_5015069507" evidence="1">
    <location>
        <begin position="37"/>
        <end position="152"/>
    </location>
</feature>
<gene>
    <name evidence="2" type="ORF">BKG76_19330</name>
    <name evidence="3" type="ORF">EJ571_24645</name>
</gene>
<dbReference type="Proteomes" id="UP000295627">
    <property type="component" value="Unassembled WGS sequence"/>
</dbReference>
<evidence type="ECO:0000313" key="2">
    <source>
        <dbReference type="EMBL" id="OHU22594.1"/>
    </source>
</evidence>
<dbReference type="EMBL" id="RXLR01000023">
    <property type="protein sequence ID" value="TDH18128.1"/>
    <property type="molecule type" value="Genomic_DNA"/>
</dbReference>
<dbReference type="RefSeq" id="WP_070939031.1">
    <property type="nucleotide sequence ID" value="NZ_MAFQ01000022.1"/>
</dbReference>
<accession>A0A1S1L6V1</accession>
<name>A0A1S1L6V1_9MYCO</name>
<feature type="signal peptide" evidence="1">
    <location>
        <begin position="1"/>
        <end position="36"/>
    </location>
</feature>
<protein>
    <submittedName>
        <fullName evidence="2">Uncharacterized protein</fullName>
    </submittedName>
</protein>
<organism evidence="2 4">
    <name type="scientific">Mycobacteroides franklinii</name>
    <dbReference type="NCBI Taxonomy" id="948102"/>
    <lineage>
        <taxon>Bacteria</taxon>
        <taxon>Bacillati</taxon>
        <taxon>Actinomycetota</taxon>
        <taxon>Actinomycetes</taxon>
        <taxon>Mycobacteriales</taxon>
        <taxon>Mycobacteriaceae</taxon>
        <taxon>Mycobacteroides</taxon>
    </lineage>
</organism>
<evidence type="ECO:0000256" key="1">
    <source>
        <dbReference type="SAM" id="SignalP"/>
    </source>
</evidence>
<reference evidence="3 5" key="3">
    <citation type="journal article" date="2019" name="Sci. Rep.">
        <title>Extended insight into the Mycobacterium chelonae-abscessus complex through whole genome sequencing of Mycobacterium salmoniphilum outbreak and Mycobacterium salmoniphilum-like strains.</title>
        <authorList>
            <person name="Behra P.R.K."/>
            <person name="Das S."/>
            <person name="Pettersson B.M.F."/>
            <person name="Shirreff L."/>
            <person name="DuCote T."/>
            <person name="Jacobsson K.G."/>
            <person name="Ennis D.G."/>
            <person name="Kirsebom L.A."/>
        </authorList>
    </citation>
    <scope>NUCLEOTIDE SEQUENCE [LARGE SCALE GENOMIC DNA]</scope>
    <source>
        <strain evidence="3 5">DSM 45524</strain>
    </source>
</reference>
<dbReference type="EMBL" id="MLIK01000019">
    <property type="protein sequence ID" value="OHU22594.1"/>
    <property type="molecule type" value="Genomic_DNA"/>
</dbReference>
<keyword evidence="1" id="KW-0732">Signal</keyword>
<comment type="caution">
    <text evidence="2">The sequence shown here is derived from an EMBL/GenBank/DDBJ whole genome shotgun (WGS) entry which is preliminary data.</text>
</comment>
<reference evidence="2 4" key="1">
    <citation type="submission" date="2016-10" db="EMBL/GenBank/DDBJ databases">
        <title>Evaluation of Human, Veterinary and Environmental Mycobacterium chelonae Isolates by Core Genome Phylogenomic Analysis, Targeted Gene Comparison, and Anti-microbial Susceptibility Patterns: A Tale of Mistaken Identities.</title>
        <authorList>
            <person name="Fogelson S.B."/>
            <person name="Camus A.C."/>
            <person name="Lorenz W."/>
            <person name="Vasireddy R."/>
            <person name="Vasireddy S."/>
            <person name="Smith T."/>
            <person name="Brown-Elliott B.A."/>
            <person name="Wallace R.J.Jr."/>
            <person name="Hasan N.A."/>
            <person name="Reischl U."/>
            <person name="Sanchez S."/>
        </authorList>
    </citation>
    <scope>NUCLEOTIDE SEQUENCE [LARGE SCALE GENOMIC DNA]</scope>
    <source>
        <strain evidence="2 4">1559</strain>
    </source>
</reference>
<reference evidence="3" key="2">
    <citation type="submission" date="2018-12" db="EMBL/GenBank/DDBJ databases">
        <authorList>
            <person name="Behra P.R.K."/>
            <person name="Das S."/>
            <person name="Pettersson B.M.F."/>
            <person name="Shirreff L."/>
            <person name="Ducote T."/>
            <person name="Jacobsson K.-G."/>
            <person name="Ennis D.G."/>
            <person name="Kirsebom L.A."/>
        </authorList>
    </citation>
    <scope>NUCLEOTIDE SEQUENCE</scope>
    <source>
        <strain evidence="3">DSM 45524</strain>
    </source>
</reference>
<dbReference type="GeneID" id="57168970"/>
<proteinExistence type="predicted"/>